<dbReference type="InterPro" id="IPR046886">
    <property type="entry name" value="RsmE_MTase_dom"/>
</dbReference>
<keyword evidence="5 10" id="KW-0489">Methyltransferase</keyword>
<evidence type="ECO:0000256" key="1">
    <source>
        <dbReference type="ARBA" id="ARBA00004496"/>
    </source>
</evidence>
<comment type="subcellular location">
    <subcellularLocation>
        <location evidence="1 10">Cytoplasm</location>
    </subcellularLocation>
</comment>
<keyword evidence="14" id="KW-1185">Reference proteome</keyword>
<dbReference type="EMBL" id="JAHCVJ010000004">
    <property type="protein sequence ID" value="MBT0664847.1"/>
    <property type="molecule type" value="Genomic_DNA"/>
</dbReference>
<dbReference type="NCBIfam" id="TIGR00046">
    <property type="entry name" value="RsmE family RNA methyltransferase"/>
    <property type="match status" value="1"/>
</dbReference>
<dbReference type="GO" id="GO:0070042">
    <property type="term" value="F:rRNA (uridine-N3-)-methyltransferase activity"/>
    <property type="evidence" value="ECO:0007669"/>
    <property type="project" value="TreeGrafter"/>
</dbReference>
<dbReference type="NCBIfam" id="NF008709">
    <property type="entry name" value="PRK11713.7-4"/>
    <property type="match status" value="1"/>
</dbReference>
<accession>A0AAW4L3S5</accession>
<comment type="caution">
    <text evidence="13">The sequence shown here is derived from an EMBL/GenBank/DDBJ whole genome shotgun (WGS) entry which is preliminary data.</text>
</comment>
<proteinExistence type="inferred from homology"/>
<dbReference type="SUPFAM" id="SSF75217">
    <property type="entry name" value="alpha/beta knot"/>
    <property type="match status" value="1"/>
</dbReference>
<keyword evidence="3 10" id="KW-0963">Cytoplasm</keyword>
<dbReference type="Pfam" id="PF04452">
    <property type="entry name" value="Methyltrans_RNA"/>
    <property type="match status" value="1"/>
</dbReference>
<dbReference type="CDD" id="cd18084">
    <property type="entry name" value="RsmE-like"/>
    <property type="match status" value="1"/>
</dbReference>
<evidence type="ECO:0000259" key="11">
    <source>
        <dbReference type="Pfam" id="PF04452"/>
    </source>
</evidence>
<evidence type="ECO:0000256" key="3">
    <source>
        <dbReference type="ARBA" id="ARBA00022490"/>
    </source>
</evidence>
<evidence type="ECO:0000313" key="14">
    <source>
        <dbReference type="Proteomes" id="UP000811899"/>
    </source>
</evidence>
<dbReference type="InterPro" id="IPR006700">
    <property type="entry name" value="RsmE"/>
</dbReference>
<evidence type="ECO:0000256" key="8">
    <source>
        <dbReference type="ARBA" id="ARBA00025699"/>
    </source>
</evidence>
<comment type="similarity">
    <text evidence="2 10">Belongs to the RNA methyltransferase RsmE family.</text>
</comment>
<sequence length="247" mass="27259">MRRFLVPANLISGESVIIEGDLYRHMAKVLRLQPGNRVALCDGQGMEFTATILQIDNRSLSLQITAQHSTAHRASELPFFTLIQGLPKGDKFELIIQKATELGVHNVIAFPAARSVVKIPQNQIDTRICRWGKIAAEAARQSERTTVPTITLVEDLGAALRNATQPVKLFLYEREQKNHLHETLEGIDPPTSVAILVGPEGGFSEAEISLARTTGFFPVSLGPRILRTETASLAMLSILQFLWGDLR</sequence>
<dbReference type="InterPro" id="IPR046887">
    <property type="entry name" value="RsmE_PUA-like"/>
</dbReference>
<dbReference type="Gene3D" id="3.40.1280.10">
    <property type="match status" value="1"/>
</dbReference>
<evidence type="ECO:0000256" key="4">
    <source>
        <dbReference type="ARBA" id="ARBA00022552"/>
    </source>
</evidence>
<dbReference type="GO" id="GO:0005737">
    <property type="term" value="C:cytoplasm"/>
    <property type="evidence" value="ECO:0007669"/>
    <property type="project" value="UniProtKB-SubCell"/>
</dbReference>
<comment type="function">
    <text evidence="8 10">Specifically methylates the N3 position of the uracil ring of uridine 1498 (m3U1498) in 16S rRNA. Acts on the fully assembled 30S ribosomal subunit.</text>
</comment>
<dbReference type="PANTHER" id="PTHR30027">
    <property type="entry name" value="RIBOSOMAL RNA SMALL SUBUNIT METHYLTRANSFERASE E"/>
    <property type="match status" value="1"/>
</dbReference>
<dbReference type="Proteomes" id="UP000811899">
    <property type="component" value="Unassembled WGS sequence"/>
</dbReference>
<evidence type="ECO:0000256" key="2">
    <source>
        <dbReference type="ARBA" id="ARBA00005528"/>
    </source>
</evidence>
<feature type="domain" description="Ribosomal RNA small subunit methyltransferase E methyltransferase" evidence="11">
    <location>
        <begin position="79"/>
        <end position="240"/>
    </location>
</feature>
<dbReference type="RefSeq" id="WP_214171624.1">
    <property type="nucleotide sequence ID" value="NZ_JAHCVJ010000004.1"/>
</dbReference>
<dbReference type="InterPro" id="IPR029028">
    <property type="entry name" value="Alpha/beta_knot_MTases"/>
</dbReference>
<keyword evidence="7 10" id="KW-0949">S-adenosyl-L-methionine</keyword>
<dbReference type="NCBIfam" id="NF008692">
    <property type="entry name" value="PRK11713.1-5"/>
    <property type="match status" value="1"/>
</dbReference>
<dbReference type="PANTHER" id="PTHR30027:SF3">
    <property type="entry name" value="16S RRNA (URACIL(1498)-N(3))-METHYLTRANSFERASE"/>
    <property type="match status" value="1"/>
</dbReference>
<evidence type="ECO:0000256" key="6">
    <source>
        <dbReference type="ARBA" id="ARBA00022679"/>
    </source>
</evidence>
<name>A0AAW4L3S5_9BACT</name>
<feature type="domain" description="Ribosomal RNA small subunit methyltransferase E PUA-like" evidence="12">
    <location>
        <begin position="18"/>
        <end position="64"/>
    </location>
</feature>
<keyword evidence="6 10" id="KW-0808">Transferase</keyword>
<comment type="catalytic activity">
    <reaction evidence="9 10">
        <text>uridine(1498) in 16S rRNA + S-adenosyl-L-methionine = N(3)-methyluridine(1498) in 16S rRNA + S-adenosyl-L-homocysteine + H(+)</text>
        <dbReference type="Rhea" id="RHEA:42920"/>
        <dbReference type="Rhea" id="RHEA-COMP:10283"/>
        <dbReference type="Rhea" id="RHEA-COMP:10284"/>
        <dbReference type="ChEBI" id="CHEBI:15378"/>
        <dbReference type="ChEBI" id="CHEBI:57856"/>
        <dbReference type="ChEBI" id="CHEBI:59789"/>
        <dbReference type="ChEBI" id="CHEBI:65315"/>
        <dbReference type="ChEBI" id="CHEBI:74502"/>
        <dbReference type="EC" id="2.1.1.193"/>
    </reaction>
</comment>
<evidence type="ECO:0000256" key="9">
    <source>
        <dbReference type="ARBA" id="ARBA00047944"/>
    </source>
</evidence>
<evidence type="ECO:0000256" key="7">
    <source>
        <dbReference type="ARBA" id="ARBA00022691"/>
    </source>
</evidence>
<dbReference type="InterPro" id="IPR029026">
    <property type="entry name" value="tRNA_m1G_MTases_N"/>
</dbReference>
<reference evidence="13 14" key="1">
    <citation type="submission" date="2021-05" db="EMBL/GenBank/DDBJ databases">
        <title>The draft genome of Geobacter pelophilus DSM 12255.</title>
        <authorList>
            <person name="Xu Z."/>
            <person name="Masuda Y."/>
            <person name="Itoh H."/>
            <person name="Senoo K."/>
        </authorList>
    </citation>
    <scope>NUCLEOTIDE SEQUENCE [LARGE SCALE GENOMIC DNA]</scope>
    <source>
        <strain evidence="13 14">DSM 12255</strain>
    </source>
</reference>
<dbReference type="AlphaFoldDB" id="A0AAW4L3S5"/>
<dbReference type="EC" id="2.1.1.193" evidence="10"/>
<dbReference type="SUPFAM" id="SSF88697">
    <property type="entry name" value="PUA domain-like"/>
    <property type="match status" value="1"/>
</dbReference>
<evidence type="ECO:0000259" key="12">
    <source>
        <dbReference type="Pfam" id="PF20260"/>
    </source>
</evidence>
<dbReference type="PIRSF" id="PIRSF015601">
    <property type="entry name" value="MTase_slr0722"/>
    <property type="match status" value="1"/>
</dbReference>
<dbReference type="Pfam" id="PF20260">
    <property type="entry name" value="PUA_4"/>
    <property type="match status" value="1"/>
</dbReference>
<organism evidence="13 14">
    <name type="scientific">Geoanaerobacter pelophilus</name>
    <dbReference type="NCBI Taxonomy" id="60036"/>
    <lineage>
        <taxon>Bacteria</taxon>
        <taxon>Pseudomonadati</taxon>
        <taxon>Thermodesulfobacteriota</taxon>
        <taxon>Desulfuromonadia</taxon>
        <taxon>Geobacterales</taxon>
        <taxon>Geobacteraceae</taxon>
        <taxon>Geoanaerobacter</taxon>
    </lineage>
</organism>
<dbReference type="GO" id="GO:0070475">
    <property type="term" value="P:rRNA base methylation"/>
    <property type="evidence" value="ECO:0007669"/>
    <property type="project" value="TreeGrafter"/>
</dbReference>
<evidence type="ECO:0000256" key="5">
    <source>
        <dbReference type="ARBA" id="ARBA00022603"/>
    </source>
</evidence>
<dbReference type="InterPro" id="IPR015947">
    <property type="entry name" value="PUA-like_sf"/>
</dbReference>
<evidence type="ECO:0000256" key="10">
    <source>
        <dbReference type="PIRNR" id="PIRNR015601"/>
    </source>
</evidence>
<protein>
    <recommendedName>
        <fullName evidence="10">Ribosomal RNA small subunit methyltransferase E</fullName>
        <ecNumber evidence="10">2.1.1.193</ecNumber>
    </recommendedName>
</protein>
<evidence type="ECO:0000313" key="13">
    <source>
        <dbReference type="EMBL" id="MBT0664847.1"/>
    </source>
</evidence>
<gene>
    <name evidence="13" type="ORF">KI809_11095</name>
</gene>
<keyword evidence="4 10" id="KW-0698">rRNA processing</keyword>